<dbReference type="Proteomes" id="UP000001551">
    <property type="component" value="Chromosome"/>
</dbReference>
<dbReference type="GO" id="GO:0003677">
    <property type="term" value="F:DNA binding"/>
    <property type="evidence" value="ECO:0007669"/>
    <property type="project" value="UniProtKB-UniRule"/>
</dbReference>
<dbReference type="Gene3D" id="1.10.357.10">
    <property type="entry name" value="Tetracycline Repressor, domain 2"/>
    <property type="match status" value="1"/>
</dbReference>
<keyword evidence="5" id="KW-1185">Reference proteome</keyword>
<feature type="domain" description="HTH tetR-type" evidence="3">
    <location>
        <begin position="12"/>
        <end position="72"/>
    </location>
</feature>
<dbReference type="InterPro" id="IPR050624">
    <property type="entry name" value="HTH-type_Tx_Regulator"/>
</dbReference>
<dbReference type="STRING" id="663278.Ethha_1301"/>
<dbReference type="AlphaFoldDB" id="E6U674"/>
<proteinExistence type="predicted"/>
<evidence type="ECO:0000256" key="1">
    <source>
        <dbReference type="ARBA" id="ARBA00023125"/>
    </source>
</evidence>
<protein>
    <submittedName>
        <fullName evidence="4">Regulatory protein TetR</fullName>
    </submittedName>
</protein>
<dbReference type="InterPro" id="IPR001647">
    <property type="entry name" value="HTH_TetR"/>
</dbReference>
<accession>E6U674</accession>
<feature type="DNA-binding region" description="H-T-H motif" evidence="2">
    <location>
        <begin position="35"/>
        <end position="54"/>
    </location>
</feature>
<dbReference type="InterPro" id="IPR009057">
    <property type="entry name" value="Homeodomain-like_sf"/>
</dbReference>
<dbReference type="PROSITE" id="PS50977">
    <property type="entry name" value="HTH_TETR_2"/>
    <property type="match status" value="1"/>
</dbReference>
<reference evidence="4 5" key="1">
    <citation type="submission" date="2010-12" db="EMBL/GenBank/DDBJ databases">
        <title>Complete sequence of Ethanoligenens harbinense YUAN-3.</title>
        <authorList>
            <person name="Lucas S."/>
            <person name="Copeland A."/>
            <person name="Lapidus A."/>
            <person name="Cheng J.-F."/>
            <person name="Bruce D."/>
            <person name="Goodwin L."/>
            <person name="Pitluck S."/>
            <person name="Chertkov O."/>
            <person name="Misra M."/>
            <person name="Detter J.C."/>
            <person name="Han C."/>
            <person name="Tapia R."/>
            <person name="Land M."/>
            <person name="Hauser L."/>
            <person name="Jeffries C."/>
            <person name="Kyrpides N."/>
            <person name="Ivanova N."/>
            <person name="Mikhailova N."/>
            <person name="Wang A."/>
            <person name="Mouttaki H."/>
            <person name="He Z."/>
            <person name="Zhou J."/>
            <person name="Hemme C.L."/>
            <person name="Woyke T."/>
        </authorList>
    </citation>
    <scope>NUCLEOTIDE SEQUENCE [LARGE SCALE GENOMIC DNA]</scope>
    <source>
        <strain evidence="5">DSM 18485 / JCM 12961 / CGMCC 1.5033 / YUAN-3</strain>
    </source>
</reference>
<keyword evidence="1 2" id="KW-0238">DNA-binding</keyword>
<gene>
    <name evidence="4" type="ordered locus">Ethha_1301</name>
</gene>
<evidence type="ECO:0000259" key="3">
    <source>
        <dbReference type="PROSITE" id="PS50977"/>
    </source>
</evidence>
<name>E6U674_ETHHY</name>
<dbReference type="PANTHER" id="PTHR43479">
    <property type="entry name" value="ACREF/ENVCD OPERON REPRESSOR-RELATED"/>
    <property type="match status" value="1"/>
</dbReference>
<evidence type="ECO:0000313" key="4">
    <source>
        <dbReference type="EMBL" id="ADU26841.1"/>
    </source>
</evidence>
<sequence length="205" mass="23774">MGIQERKEREKAEMREKILQAAIEIMRNEGIEKLSIRKLAEKIEYSPANVYHYFRDKEDILDHIISDRYQQFIDALSAPDCHGNDPVEYLLNNLRRFITLALTMEEDYKTLMLGESPAVLARTSVLQRGAASDRRAIGMMRDILRVILKDRAGYDDSQLELTAQIIWASMFGLVMRINTEQIDKEQQERLIRHFLEFIAAAVGTL</sequence>
<dbReference type="HOGENOM" id="CLU_069356_40_3_9"/>
<evidence type="ECO:0000313" key="5">
    <source>
        <dbReference type="Proteomes" id="UP000001551"/>
    </source>
</evidence>
<organism evidence="4 5">
    <name type="scientific">Ethanoligenens harbinense (strain DSM 18485 / JCM 12961 / CGMCC 1.5033 / YUAN-3)</name>
    <dbReference type="NCBI Taxonomy" id="663278"/>
    <lineage>
        <taxon>Bacteria</taxon>
        <taxon>Bacillati</taxon>
        <taxon>Bacillota</taxon>
        <taxon>Clostridia</taxon>
        <taxon>Eubacteriales</taxon>
        <taxon>Oscillospiraceae</taxon>
        <taxon>Ethanoligenens</taxon>
    </lineage>
</organism>
<dbReference type="Pfam" id="PF00440">
    <property type="entry name" value="TetR_N"/>
    <property type="match status" value="1"/>
</dbReference>
<evidence type="ECO:0000256" key="2">
    <source>
        <dbReference type="PROSITE-ProRule" id="PRU00335"/>
    </source>
</evidence>
<dbReference type="eggNOG" id="COG1309">
    <property type="taxonomic scope" value="Bacteria"/>
</dbReference>
<dbReference type="PRINTS" id="PR00455">
    <property type="entry name" value="HTHTETR"/>
</dbReference>
<dbReference type="KEGG" id="eha:Ethha_1301"/>
<dbReference type="PANTHER" id="PTHR43479:SF11">
    <property type="entry name" value="ACREF_ENVCD OPERON REPRESSOR-RELATED"/>
    <property type="match status" value="1"/>
</dbReference>
<dbReference type="SUPFAM" id="SSF46689">
    <property type="entry name" value="Homeodomain-like"/>
    <property type="match status" value="1"/>
</dbReference>
<dbReference type="EMBL" id="CP002400">
    <property type="protein sequence ID" value="ADU26841.1"/>
    <property type="molecule type" value="Genomic_DNA"/>
</dbReference>